<evidence type="ECO:0000256" key="1">
    <source>
        <dbReference type="ARBA" id="ARBA00004635"/>
    </source>
</evidence>
<evidence type="ECO:0000313" key="7">
    <source>
        <dbReference type="EMBL" id="KAJ5070341.1"/>
    </source>
</evidence>
<evidence type="ECO:0000313" key="8">
    <source>
        <dbReference type="Proteomes" id="UP001149090"/>
    </source>
</evidence>
<dbReference type="OrthoDB" id="60973at2759"/>
<dbReference type="Pfam" id="PF07159">
    <property type="entry name" value="CYRIA-B_Rac1-bd"/>
    <property type="match status" value="1"/>
</dbReference>
<accession>A0A9Q0LC09</accession>
<dbReference type="PANTHER" id="PTHR12422">
    <property type="entry name" value="GH09096P"/>
    <property type="match status" value="1"/>
</dbReference>
<dbReference type="InterPro" id="IPR039789">
    <property type="entry name" value="CYRI"/>
</dbReference>
<comment type="caution">
    <text evidence="7">The sequence shown here is derived from an EMBL/GenBank/DDBJ whole genome shotgun (WGS) entry which is preliminary data.</text>
</comment>
<comment type="subcellular location">
    <subcellularLocation>
        <location evidence="1">Membrane</location>
        <topology evidence="1">Lipid-anchor</topology>
    </subcellularLocation>
</comment>
<evidence type="ECO:0000256" key="3">
    <source>
        <dbReference type="ARBA" id="ARBA00023136"/>
    </source>
</evidence>
<keyword evidence="3" id="KW-0472">Membrane</keyword>
<evidence type="ECO:0000256" key="4">
    <source>
        <dbReference type="ARBA" id="ARBA00023288"/>
    </source>
</evidence>
<dbReference type="GO" id="GO:0030833">
    <property type="term" value="P:regulation of actin filament polymerization"/>
    <property type="evidence" value="ECO:0007669"/>
    <property type="project" value="InterPro"/>
</dbReference>
<evidence type="ECO:0000259" key="6">
    <source>
        <dbReference type="Pfam" id="PF07159"/>
    </source>
</evidence>
<reference evidence="7" key="1">
    <citation type="submission" date="2022-10" db="EMBL/GenBank/DDBJ databases">
        <title>Novel sulphate-reducing endosymbionts in the free-living metamonad Anaeramoeba.</title>
        <authorList>
            <person name="Jerlstrom-Hultqvist J."/>
            <person name="Cepicka I."/>
            <person name="Gallot-Lavallee L."/>
            <person name="Salas-Leiva D."/>
            <person name="Curtis B.A."/>
            <person name="Zahonova K."/>
            <person name="Pipaliya S."/>
            <person name="Dacks J."/>
            <person name="Roger A.J."/>
        </authorList>
    </citation>
    <scope>NUCLEOTIDE SEQUENCE</scope>
    <source>
        <strain evidence="7">BMAN</strain>
    </source>
</reference>
<sequence>MGQLFADPESFFETPQTEEKQKQKAKQEFERTKNLSQDEIIETVYPILEKRQIIIKDLSTYTGQNDLIRKTFAFATEENKATAFRLLIPDIQKQIEIYEYCMDISNSISIILTKLLEIKNLKKQEFEIFECYRLLAESFDFIQVFDQIKISTPQLQNDFSFFRRNLTNNIGLVQNFYNDTLGMNMSLFFANSFPMLHNVSNTIIQFKENRNEDDIFTIFYNFITHYYDQLVSKVYSNKSIVLFILRAMVIGMCLFDNIHPNGVFNDPRFDFSNNIQFIGEFKPRQISLINLLKFSTKTLKKTNTIRLFLQ</sequence>
<dbReference type="GO" id="GO:0031267">
    <property type="term" value="F:small GTPase binding"/>
    <property type="evidence" value="ECO:0007669"/>
    <property type="project" value="InterPro"/>
</dbReference>
<evidence type="ECO:0000256" key="5">
    <source>
        <dbReference type="SAM" id="MobiDB-lite"/>
    </source>
</evidence>
<name>A0A9Q0LC09_ANAIG</name>
<gene>
    <name evidence="7" type="ORF">M0811_11007</name>
</gene>
<evidence type="ECO:0000256" key="2">
    <source>
        <dbReference type="ARBA" id="ARBA00005778"/>
    </source>
</evidence>
<protein>
    <recommendedName>
        <fullName evidence="6">CYRIA/CYRIB Rac1 binding domain-containing protein</fullName>
    </recommendedName>
</protein>
<feature type="region of interest" description="Disordered" evidence="5">
    <location>
        <begin position="1"/>
        <end position="24"/>
    </location>
</feature>
<dbReference type="GO" id="GO:0016020">
    <property type="term" value="C:membrane"/>
    <property type="evidence" value="ECO:0007669"/>
    <property type="project" value="UniProtKB-SubCell"/>
</dbReference>
<proteinExistence type="inferred from homology"/>
<dbReference type="InterPro" id="IPR009828">
    <property type="entry name" value="CYRIA/CYRIB_Rac1-bd"/>
</dbReference>
<organism evidence="7 8">
    <name type="scientific">Anaeramoeba ignava</name>
    <name type="common">Anaerobic marine amoeba</name>
    <dbReference type="NCBI Taxonomy" id="1746090"/>
    <lineage>
        <taxon>Eukaryota</taxon>
        <taxon>Metamonada</taxon>
        <taxon>Anaeramoebidae</taxon>
        <taxon>Anaeramoeba</taxon>
    </lineage>
</organism>
<dbReference type="EMBL" id="JAPDFW010000096">
    <property type="protein sequence ID" value="KAJ5070341.1"/>
    <property type="molecule type" value="Genomic_DNA"/>
</dbReference>
<keyword evidence="8" id="KW-1185">Reference proteome</keyword>
<dbReference type="Proteomes" id="UP001149090">
    <property type="component" value="Unassembled WGS sequence"/>
</dbReference>
<feature type="domain" description="CYRIA/CYRIB Rac1 binding" evidence="6">
    <location>
        <begin position="37"/>
        <end position="304"/>
    </location>
</feature>
<comment type="similarity">
    <text evidence="2">Belongs to the CYRI family.</text>
</comment>
<keyword evidence="4" id="KW-0449">Lipoprotein</keyword>
<dbReference type="AlphaFoldDB" id="A0A9Q0LC09"/>